<accession>A0A401GP37</accession>
<organism evidence="1 2">
    <name type="scientific">Sparassis crispa</name>
    <dbReference type="NCBI Taxonomy" id="139825"/>
    <lineage>
        <taxon>Eukaryota</taxon>
        <taxon>Fungi</taxon>
        <taxon>Dikarya</taxon>
        <taxon>Basidiomycota</taxon>
        <taxon>Agaricomycotina</taxon>
        <taxon>Agaricomycetes</taxon>
        <taxon>Polyporales</taxon>
        <taxon>Sparassidaceae</taxon>
        <taxon>Sparassis</taxon>
    </lineage>
</organism>
<dbReference type="InterPro" id="IPR029058">
    <property type="entry name" value="AB_hydrolase_fold"/>
</dbReference>
<comment type="caution">
    <text evidence="1">The sequence shown here is derived from an EMBL/GenBank/DDBJ whole genome shotgun (WGS) entry which is preliminary data.</text>
</comment>
<keyword evidence="2" id="KW-1185">Reference proteome</keyword>
<dbReference type="AlphaFoldDB" id="A0A401GP37"/>
<dbReference type="GeneID" id="38780893"/>
<dbReference type="OrthoDB" id="3365310at2759"/>
<protein>
    <submittedName>
        <fullName evidence="1">Uncharacterized protein</fullName>
    </submittedName>
</protein>
<name>A0A401GP37_9APHY</name>
<gene>
    <name evidence="1" type="ORF">SCP_0510350</name>
</gene>
<dbReference type="Gene3D" id="3.40.50.1820">
    <property type="entry name" value="alpha/beta hydrolase"/>
    <property type="match status" value="1"/>
</dbReference>
<dbReference type="EMBL" id="BFAD01000005">
    <property type="protein sequence ID" value="GBE83976.1"/>
    <property type="molecule type" value="Genomic_DNA"/>
</dbReference>
<evidence type="ECO:0000313" key="1">
    <source>
        <dbReference type="EMBL" id="GBE83976.1"/>
    </source>
</evidence>
<proteinExistence type="predicted"/>
<dbReference type="RefSeq" id="XP_027614889.1">
    <property type="nucleotide sequence ID" value="XM_027759088.1"/>
</dbReference>
<dbReference type="SUPFAM" id="SSF53474">
    <property type="entry name" value="alpha/beta-Hydrolases"/>
    <property type="match status" value="1"/>
</dbReference>
<sequence length="227" mass="25466">MFNFVVDINFIPPTESPILCAPRSADSAGIRVGKQMGRRLIKWVSRYPEKSQGIKLKYLRSDNGRMTEFASMLAERGFTCLEVDLAPPKDRQSNADTLMHYFGTELSSHIRLCAIPFPPVIFARSFGSLIAQTYISSYPASGLLLISPPVSNEAVPSALLPSSLREFDFEPKFPCGILYAQGEMKRLEHNRLWRDPNVDRLMVKDTGAIDGREGQAKIEQWLDEIGV</sequence>
<dbReference type="Proteomes" id="UP000287166">
    <property type="component" value="Unassembled WGS sequence"/>
</dbReference>
<evidence type="ECO:0000313" key="2">
    <source>
        <dbReference type="Proteomes" id="UP000287166"/>
    </source>
</evidence>
<reference evidence="1 2" key="1">
    <citation type="journal article" date="2018" name="Sci. Rep.">
        <title>Genome sequence of the cauliflower mushroom Sparassis crispa (Hanabiratake) and its association with beneficial usage.</title>
        <authorList>
            <person name="Kiyama R."/>
            <person name="Furutani Y."/>
            <person name="Kawaguchi K."/>
            <person name="Nakanishi T."/>
        </authorList>
    </citation>
    <scope>NUCLEOTIDE SEQUENCE [LARGE SCALE GENOMIC DNA]</scope>
</reference>
<dbReference type="InParanoid" id="A0A401GP37"/>